<proteinExistence type="predicted"/>
<sequence>MNMNKSNPSAFKMAVMKASVIIYVNTKWVFGKFRLHFPCASQFNPCCSYTTTNVKLNFIVTW</sequence>
<dbReference type="EMBL" id="CVRI01000001">
    <property type="protein sequence ID" value="CRK86433.1"/>
    <property type="molecule type" value="Genomic_DNA"/>
</dbReference>
<organism evidence="1 2">
    <name type="scientific">Clunio marinus</name>
    <dbReference type="NCBI Taxonomy" id="568069"/>
    <lineage>
        <taxon>Eukaryota</taxon>
        <taxon>Metazoa</taxon>
        <taxon>Ecdysozoa</taxon>
        <taxon>Arthropoda</taxon>
        <taxon>Hexapoda</taxon>
        <taxon>Insecta</taxon>
        <taxon>Pterygota</taxon>
        <taxon>Neoptera</taxon>
        <taxon>Endopterygota</taxon>
        <taxon>Diptera</taxon>
        <taxon>Nematocera</taxon>
        <taxon>Chironomoidea</taxon>
        <taxon>Chironomidae</taxon>
        <taxon>Clunio</taxon>
    </lineage>
</organism>
<gene>
    <name evidence="1" type="ORF">CLUMA_CG000324</name>
</gene>
<keyword evidence="2" id="KW-1185">Reference proteome</keyword>
<accession>A0A1J1HJK1</accession>
<dbReference type="Proteomes" id="UP000183832">
    <property type="component" value="Unassembled WGS sequence"/>
</dbReference>
<name>A0A1J1HJK1_9DIPT</name>
<evidence type="ECO:0000313" key="1">
    <source>
        <dbReference type="EMBL" id="CRK86433.1"/>
    </source>
</evidence>
<evidence type="ECO:0000313" key="2">
    <source>
        <dbReference type="Proteomes" id="UP000183832"/>
    </source>
</evidence>
<dbReference type="AlphaFoldDB" id="A0A1J1HJK1"/>
<protein>
    <submittedName>
        <fullName evidence="1">CLUMA_CG000324, isoform A</fullName>
    </submittedName>
</protein>
<reference evidence="1 2" key="1">
    <citation type="submission" date="2015-04" db="EMBL/GenBank/DDBJ databases">
        <authorList>
            <person name="Syromyatnikov M.Y."/>
            <person name="Popov V.N."/>
        </authorList>
    </citation>
    <scope>NUCLEOTIDE SEQUENCE [LARGE SCALE GENOMIC DNA]</scope>
</reference>